<dbReference type="Proteomes" id="UP000095649">
    <property type="component" value="Unassembled WGS sequence"/>
</dbReference>
<evidence type="ECO:0000313" key="2">
    <source>
        <dbReference type="Proteomes" id="UP000095649"/>
    </source>
</evidence>
<sequence>MRLKDNNNPFIHVNPPYQLMVIHSSKLVYPRELYQRGVERKRVELIAAHFNEYVANEPKVSFRNGQFIVTDGQHTIEGRILRNGGKDLPILCKVYTGMTVEQEALLFAEQNGFSAPLTAGVKLRAKVVGGDAISKAFLAATNRVGLSLNYDSQQLTDYRIGCVGTAFRLYKQMGEPLYCETMRLIVAAWEGKPDSFRASVLKGMMHFVELYHGEFNEERLLRALRNIHPVDIYRIGQDDPAKLRGWKKYVFPIYTAYNGKCRKDALPMKF</sequence>
<evidence type="ECO:0000313" key="1">
    <source>
        <dbReference type="EMBL" id="CUN09896.1"/>
    </source>
</evidence>
<name>A0A173U6C8_9FIRM</name>
<reference evidence="1 2" key="1">
    <citation type="submission" date="2015-09" db="EMBL/GenBank/DDBJ databases">
        <authorList>
            <consortium name="Pathogen Informatics"/>
        </authorList>
    </citation>
    <scope>NUCLEOTIDE SEQUENCE [LARGE SCALE GENOMIC DNA]</scope>
    <source>
        <strain evidence="1 2">2789STDY5834970</strain>
    </source>
</reference>
<dbReference type="RefSeq" id="WP_055186331.1">
    <property type="nucleotide sequence ID" value="NZ_CYXN01000016.1"/>
</dbReference>
<dbReference type="Pfam" id="PF20188">
    <property type="entry name" value="DUF6551"/>
    <property type="match status" value="1"/>
</dbReference>
<dbReference type="InterPro" id="IPR046681">
    <property type="entry name" value="DUF6551"/>
</dbReference>
<protein>
    <submittedName>
        <fullName evidence="1">Uncharacterized protein</fullName>
    </submittedName>
</protein>
<dbReference type="AlphaFoldDB" id="A0A173U6C8"/>
<organism evidence="1 2">
    <name type="scientific">Faecalibacterium prausnitzii</name>
    <dbReference type="NCBI Taxonomy" id="853"/>
    <lineage>
        <taxon>Bacteria</taxon>
        <taxon>Bacillati</taxon>
        <taxon>Bacillota</taxon>
        <taxon>Clostridia</taxon>
        <taxon>Eubacteriales</taxon>
        <taxon>Oscillospiraceae</taxon>
        <taxon>Faecalibacterium</taxon>
    </lineage>
</organism>
<dbReference type="EMBL" id="CYXN01000016">
    <property type="protein sequence ID" value="CUN09896.1"/>
    <property type="molecule type" value="Genomic_DNA"/>
</dbReference>
<dbReference type="OrthoDB" id="9771335at2"/>
<proteinExistence type="predicted"/>
<gene>
    <name evidence="1" type="ORF">ERS852582_01913</name>
</gene>
<accession>A0A173U6C8</accession>